<keyword evidence="1 2" id="KW-0430">Lectin</keyword>
<evidence type="ECO:0000313" key="4">
    <source>
        <dbReference type="Proteomes" id="UP000095287"/>
    </source>
</evidence>
<keyword evidence="4" id="KW-1185">Reference proteome</keyword>
<dbReference type="FunFam" id="2.60.120.200:FF:000213">
    <property type="entry name" value="Galectin"/>
    <property type="match status" value="1"/>
</dbReference>
<dbReference type="PANTHER" id="PTHR11346:SF174">
    <property type="entry name" value="GALAPTIN LEC-8-RELATED"/>
    <property type="match status" value="1"/>
</dbReference>
<dbReference type="InterPro" id="IPR044156">
    <property type="entry name" value="Galectin-like"/>
</dbReference>
<name>A0A1I7ZPU2_9BILA</name>
<protein>
    <recommendedName>
        <fullName evidence="2">Galectin</fullName>
    </recommendedName>
</protein>
<dbReference type="SUPFAM" id="SSF49899">
    <property type="entry name" value="Concanavalin A-like lectins/glucanases"/>
    <property type="match status" value="1"/>
</dbReference>
<evidence type="ECO:0000313" key="5">
    <source>
        <dbReference type="WBParaSite" id="L893_g28615.t1"/>
    </source>
</evidence>
<evidence type="ECO:0000259" key="3">
    <source>
        <dbReference type="PROSITE" id="PS51304"/>
    </source>
</evidence>
<dbReference type="PANTHER" id="PTHR11346">
    <property type="entry name" value="GALECTIN"/>
    <property type="match status" value="1"/>
</dbReference>
<dbReference type="InterPro" id="IPR001079">
    <property type="entry name" value="Galectin_CRD"/>
</dbReference>
<dbReference type="SMART" id="SM00908">
    <property type="entry name" value="Gal-bind_lectin"/>
    <property type="match status" value="1"/>
</dbReference>
<dbReference type="InterPro" id="IPR013320">
    <property type="entry name" value="ConA-like_dom_sf"/>
</dbReference>
<feature type="domain" description="Galectin" evidence="3">
    <location>
        <begin position="63"/>
        <end position="194"/>
    </location>
</feature>
<reference evidence="5" key="1">
    <citation type="submission" date="2016-11" db="UniProtKB">
        <authorList>
            <consortium name="WormBaseParasite"/>
        </authorList>
    </citation>
    <scope>IDENTIFICATION</scope>
</reference>
<dbReference type="Proteomes" id="UP000095287">
    <property type="component" value="Unplaced"/>
</dbReference>
<dbReference type="Gene3D" id="2.60.120.200">
    <property type="match status" value="1"/>
</dbReference>
<dbReference type="CDD" id="cd00070">
    <property type="entry name" value="GLECT"/>
    <property type="match status" value="1"/>
</dbReference>
<evidence type="ECO:0000256" key="2">
    <source>
        <dbReference type="RuleBase" id="RU102079"/>
    </source>
</evidence>
<organism evidence="4 5">
    <name type="scientific">Steinernema glaseri</name>
    <dbReference type="NCBI Taxonomy" id="37863"/>
    <lineage>
        <taxon>Eukaryota</taxon>
        <taxon>Metazoa</taxon>
        <taxon>Ecdysozoa</taxon>
        <taxon>Nematoda</taxon>
        <taxon>Chromadorea</taxon>
        <taxon>Rhabditida</taxon>
        <taxon>Tylenchina</taxon>
        <taxon>Panagrolaimomorpha</taxon>
        <taxon>Strongyloidoidea</taxon>
        <taxon>Steinernematidae</taxon>
        <taxon>Steinernema</taxon>
    </lineage>
</organism>
<dbReference type="GO" id="GO:0016936">
    <property type="term" value="F:galactoside binding"/>
    <property type="evidence" value="ECO:0007669"/>
    <property type="project" value="TreeGrafter"/>
</dbReference>
<sequence length="239" mass="27452">MHEIHYPSIPFTTPIQESLEPGCKIDIHGRAPDDHESNRQHQLSLSSTVPASMHVIHYPSIPFTTPIQESLEPGCKIDIHGRAPDDHDDFKVELLSGPHIVLHVNFRFWHGEHAVVVNASSYGNWGCEVRHHNPLDRGEHFHLHITVHESHYHSHYHIKVNGHHIADFPHRFPYESVQALGIRGCVNVEKVHFEDFPFHNQGGWGNHYDYGHGGYDGYGSDNYVAPDFHEGHHHHRHFC</sequence>
<evidence type="ECO:0000256" key="1">
    <source>
        <dbReference type="ARBA" id="ARBA00022734"/>
    </source>
</evidence>
<dbReference type="SMART" id="SM00276">
    <property type="entry name" value="GLECT"/>
    <property type="match status" value="1"/>
</dbReference>
<proteinExistence type="predicted"/>
<dbReference type="GO" id="GO:0030246">
    <property type="term" value="F:carbohydrate binding"/>
    <property type="evidence" value="ECO:0007669"/>
    <property type="project" value="UniProtKB-UniRule"/>
</dbReference>
<dbReference type="PROSITE" id="PS51304">
    <property type="entry name" value="GALECTIN"/>
    <property type="match status" value="1"/>
</dbReference>
<dbReference type="Pfam" id="PF00337">
    <property type="entry name" value="Gal-bind_lectin"/>
    <property type="match status" value="1"/>
</dbReference>
<accession>A0A1I7ZPU2</accession>
<dbReference type="AlphaFoldDB" id="A0A1I7ZPU2"/>
<dbReference type="WBParaSite" id="L893_g28615.t1">
    <property type="protein sequence ID" value="L893_g28615.t1"/>
    <property type="gene ID" value="L893_g28615"/>
</dbReference>